<dbReference type="AlphaFoldDB" id="A0A068R7Q6"/>
<dbReference type="STRING" id="1354304.XPG1_2503"/>
<organism evidence="1 2">
    <name type="scientific">Xenorhabdus poinarii G6</name>
    <dbReference type="NCBI Taxonomy" id="1354304"/>
    <lineage>
        <taxon>Bacteria</taxon>
        <taxon>Pseudomonadati</taxon>
        <taxon>Pseudomonadota</taxon>
        <taxon>Gammaproteobacteria</taxon>
        <taxon>Enterobacterales</taxon>
        <taxon>Morganellaceae</taxon>
        <taxon>Xenorhabdus</taxon>
    </lineage>
</organism>
<dbReference type="Proteomes" id="UP000032735">
    <property type="component" value="Chromosome"/>
</dbReference>
<dbReference type="EMBL" id="FO704551">
    <property type="protein sequence ID" value="CDG22155.1"/>
    <property type="molecule type" value="Genomic_DNA"/>
</dbReference>
<evidence type="ECO:0000313" key="2">
    <source>
        <dbReference type="Proteomes" id="UP000032735"/>
    </source>
</evidence>
<reference evidence="1 2" key="1">
    <citation type="submission" date="2013-07" db="EMBL/GenBank/DDBJ databases">
        <authorList>
            <person name="Genoscope - CEA"/>
        </authorList>
    </citation>
    <scope>NUCLEOTIDE SEQUENCE [LARGE SCALE GENOMIC DNA]</scope>
    <source>
        <strain evidence="1 2">G6</strain>
    </source>
</reference>
<proteinExistence type="predicted"/>
<dbReference type="HOGENOM" id="CLU_3278976_0_0_6"/>
<dbReference type="Pfam" id="PF06836">
    <property type="entry name" value="DUF1240"/>
    <property type="match status" value="1"/>
</dbReference>
<name>A0A068R7Q6_9GAMM</name>
<keyword evidence="2" id="KW-1185">Reference proteome</keyword>
<accession>A0A068R7Q6</accession>
<dbReference type="InterPro" id="IPR010665">
    <property type="entry name" value="DUF1240"/>
</dbReference>
<gene>
    <name evidence="1" type="ORF">XPG1_2503</name>
</gene>
<evidence type="ECO:0000313" key="1">
    <source>
        <dbReference type="EMBL" id="CDG22155.1"/>
    </source>
</evidence>
<sequence>MIGFTVSWYADFKLKENGYIACHQKSLNAPRKYIKNEKLYN</sequence>
<protein>
    <submittedName>
        <fullName evidence="1">Putative membrane protein</fullName>
    </submittedName>
</protein>
<dbReference type="KEGG" id="xpo:XPG1_2503"/>